<protein>
    <submittedName>
        <fullName evidence="2">SAC3/GANP/THP3 like protein</fullName>
    </submittedName>
</protein>
<evidence type="ECO:0000313" key="2">
    <source>
        <dbReference type="EMBL" id="GKT32498.1"/>
    </source>
</evidence>
<feature type="non-terminal residue" evidence="2">
    <location>
        <position position="1"/>
    </location>
</feature>
<dbReference type="EMBL" id="BQXS01009996">
    <property type="protein sequence ID" value="GKT32498.1"/>
    <property type="molecule type" value="Genomic_DNA"/>
</dbReference>
<gene>
    <name evidence="2" type="ORF">ADUPG1_006641</name>
</gene>
<reference evidence="2" key="1">
    <citation type="submission" date="2022-03" db="EMBL/GenBank/DDBJ databases">
        <title>Draft genome sequence of Aduncisulcus paluster, a free-living microaerophilic Fornicata.</title>
        <authorList>
            <person name="Yuyama I."/>
            <person name="Kume K."/>
            <person name="Tamura T."/>
            <person name="Inagaki Y."/>
            <person name="Hashimoto T."/>
        </authorList>
    </citation>
    <scope>NUCLEOTIDE SEQUENCE</scope>
    <source>
        <strain evidence="2">NY0171</strain>
    </source>
</reference>
<feature type="compositionally biased region" description="Polar residues" evidence="1">
    <location>
        <begin position="60"/>
        <end position="92"/>
    </location>
</feature>
<proteinExistence type="predicted"/>
<feature type="compositionally biased region" description="Low complexity" evidence="1">
    <location>
        <begin position="27"/>
        <end position="40"/>
    </location>
</feature>
<evidence type="ECO:0000256" key="1">
    <source>
        <dbReference type="SAM" id="MobiDB-lite"/>
    </source>
</evidence>
<feature type="compositionally biased region" description="Basic and acidic residues" evidence="1">
    <location>
        <begin position="93"/>
        <end position="113"/>
    </location>
</feature>
<comment type="caution">
    <text evidence="2">The sequence shown here is derived from an EMBL/GenBank/DDBJ whole genome shotgun (WGS) entry which is preliminary data.</text>
</comment>
<sequence>TSISVTDSKRGMGLFGVIPQDSDPTHSIFSSVVSDGASSSMFGSIFGTETEKEEKSTTSQSFTNSDTEYSRIFPSSSASAVIPQPTNDSTISDSKKEESEETPKQRRDRRIVDSDTEMAEWMKMRSQKKLAKEKLAKEKLESNGPEYIDTKSKDSADISKSLIVNVMDSDEREVSVVQETSKPKVTISKPIRHDKKVFIVQSSRKDLESTTSIGMSPKPLSSALNIFEDTVKEAKNDSIPISDKSVEKSIITNSLEKEGEEQKSVQYIDIFKTTVMKEKSFESIPLSDSSQELKVASFSLSKNRNIGSEDNLKHVTDLFLEYIILNRIKRRFYYLKNERDIRIHEKAVLDDLLCFEEDLSEDSCDEKFPLFPPKSTESLSFPDQYFFVEDKDPKYLPRSSLFAFPAIFPQFSPISGLEEERTGEIEGVSSPSVFDSISSITHSPYPGRVDQASLIIHELQEESLPLSHERSKRRYSDYNVKYSIHSRESKAFTELLRGKVSGFKL</sequence>
<feature type="region of interest" description="Disordered" evidence="1">
    <location>
        <begin position="1"/>
        <end position="114"/>
    </location>
</feature>
<keyword evidence="3" id="KW-1185">Reference proteome</keyword>
<organism evidence="2 3">
    <name type="scientific">Aduncisulcus paluster</name>
    <dbReference type="NCBI Taxonomy" id="2918883"/>
    <lineage>
        <taxon>Eukaryota</taxon>
        <taxon>Metamonada</taxon>
        <taxon>Carpediemonas-like organisms</taxon>
        <taxon>Aduncisulcus</taxon>
    </lineage>
</organism>
<dbReference type="Proteomes" id="UP001057375">
    <property type="component" value="Unassembled WGS sequence"/>
</dbReference>
<name>A0ABQ5KJ04_9EUKA</name>
<evidence type="ECO:0000313" key="3">
    <source>
        <dbReference type="Proteomes" id="UP001057375"/>
    </source>
</evidence>
<accession>A0ABQ5KJ04</accession>